<name>A0A1B6MKW2_9HEMI</name>
<accession>A0A1B6MKW2</accession>
<gene>
    <name evidence="1" type="ORF">g.53740</name>
</gene>
<reference evidence="1" key="1">
    <citation type="submission" date="2015-11" db="EMBL/GenBank/DDBJ databases">
        <title>De novo transcriptome assembly of four potential Pierce s Disease insect vectors from Arizona vineyards.</title>
        <authorList>
            <person name="Tassone E.E."/>
        </authorList>
    </citation>
    <scope>NUCLEOTIDE SEQUENCE</scope>
</reference>
<evidence type="ECO:0000313" key="1">
    <source>
        <dbReference type="EMBL" id="JAT36576.1"/>
    </source>
</evidence>
<sequence length="118" mass="13282">LSKELKSIETVEEIKCIPENKVVDTVSEDCDKKLVTGINEIDLKYKTNQELKTVFAHSTLANDLLHKIHCFKMDESIKQEIKSETNLNKNSDITTLDMVSKSKTGKVCSTIAPKTEIL</sequence>
<protein>
    <submittedName>
        <fullName evidence="1">Uncharacterized protein</fullName>
    </submittedName>
</protein>
<dbReference type="EMBL" id="GEBQ01003401">
    <property type="protein sequence ID" value="JAT36576.1"/>
    <property type="molecule type" value="Transcribed_RNA"/>
</dbReference>
<dbReference type="AlphaFoldDB" id="A0A1B6MKW2"/>
<feature type="non-terminal residue" evidence="1">
    <location>
        <position position="118"/>
    </location>
</feature>
<proteinExistence type="predicted"/>
<feature type="non-terminal residue" evidence="1">
    <location>
        <position position="1"/>
    </location>
</feature>
<organism evidence="1">
    <name type="scientific">Graphocephala atropunctata</name>
    <dbReference type="NCBI Taxonomy" id="36148"/>
    <lineage>
        <taxon>Eukaryota</taxon>
        <taxon>Metazoa</taxon>
        <taxon>Ecdysozoa</taxon>
        <taxon>Arthropoda</taxon>
        <taxon>Hexapoda</taxon>
        <taxon>Insecta</taxon>
        <taxon>Pterygota</taxon>
        <taxon>Neoptera</taxon>
        <taxon>Paraneoptera</taxon>
        <taxon>Hemiptera</taxon>
        <taxon>Auchenorrhyncha</taxon>
        <taxon>Membracoidea</taxon>
        <taxon>Cicadellidae</taxon>
        <taxon>Cicadellinae</taxon>
        <taxon>Cicadellini</taxon>
        <taxon>Graphocephala</taxon>
    </lineage>
</organism>